<dbReference type="InterPro" id="IPR051313">
    <property type="entry name" value="Bact_iron-sidero_bind"/>
</dbReference>
<feature type="chain" id="PRO_5045904609" evidence="5">
    <location>
        <begin position="29"/>
        <end position="340"/>
    </location>
</feature>
<accession>A0ABP7E667</accession>
<evidence type="ECO:0000256" key="4">
    <source>
        <dbReference type="ARBA" id="ARBA00022729"/>
    </source>
</evidence>
<evidence type="ECO:0000256" key="3">
    <source>
        <dbReference type="ARBA" id="ARBA00022448"/>
    </source>
</evidence>
<dbReference type="PANTHER" id="PTHR30532:SF24">
    <property type="entry name" value="FERRIC ENTEROBACTIN-BINDING PERIPLASMIC PROTEIN FEPB"/>
    <property type="match status" value="1"/>
</dbReference>
<dbReference type="Gene3D" id="3.40.50.1980">
    <property type="entry name" value="Nitrogenase molybdenum iron protein domain"/>
    <property type="match status" value="2"/>
</dbReference>
<comment type="subcellular location">
    <subcellularLocation>
        <location evidence="1">Cell envelope</location>
    </subcellularLocation>
</comment>
<dbReference type="Proteomes" id="UP001499884">
    <property type="component" value="Unassembled WGS sequence"/>
</dbReference>
<proteinExistence type="inferred from homology"/>
<organism evidence="7 8">
    <name type="scientific">Streptomyces tremellae</name>
    <dbReference type="NCBI Taxonomy" id="1124239"/>
    <lineage>
        <taxon>Bacteria</taxon>
        <taxon>Bacillati</taxon>
        <taxon>Actinomycetota</taxon>
        <taxon>Actinomycetes</taxon>
        <taxon>Kitasatosporales</taxon>
        <taxon>Streptomycetaceae</taxon>
        <taxon>Streptomyces</taxon>
    </lineage>
</organism>
<dbReference type="EMBL" id="BAABEP010000003">
    <property type="protein sequence ID" value="GAA3713893.1"/>
    <property type="molecule type" value="Genomic_DNA"/>
</dbReference>
<dbReference type="InterPro" id="IPR002491">
    <property type="entry name" value="ABC_transptr_periplasmic_BD"/>
</dbReference>
<evidence type="ECO:0000259" key="6">
    <source>
        <dbReference type="PROSITE" id="PS50983"/>
    </source>
</evidence>
<evidence type="ECO:0000313" key="7">
    <source>
        <dbReference type="EMBL" id="GAA3713893.1"/>
    </source>
</evidence>
<evidence type="ECO:0000256" key="5">
    <source>
        <dbReference type="SAM" id="SignalP"/>
    </source>
</evidence>
<keyword evidence="4 5" id="KW-0732">Signal</keyword>
<keyword evidence="8" id="KW-1185">Reference proteome</keyword>
<feature type="signal peptide" evidence="5">
    <location>
        <begin position="1"/>
        <end position="28"/>
    </location>
</feature>
<evidence type="ECO:0000256" key="2">
    <source>
        <dbReference type="ARBA" id="ARBA00008814"/>
    </source>
</evidence>
<dbReference type="PROSITE" id="PS50983">
    <property type="entry name" value="FE_B12_PBP"/>
    <property type="match status" value="1"/>
</dbReference>
<evidence type="ECO:0000256" key="1">
    <source>
        <dbReference type="ARBA" id="ARBA00004196"/>
    </source>
</evidence>
<protein>
    <submittedName>
        <fullName evidence="7">Iron-siderophore ABC transporter substrate-binding protein</fullName>
    </submittedName>
</protein>
<dbReference type="PROSITE" id="PS51257">
    <property type="entry name" value="PROKAR_LIPOPROTEIN"/>
    <property type="match status" value="1"/>
</dbReference>
<dbReference type="PANTHER" id="PTHR30532">
    <property type="entry name" value="IRON III DICITRATE-BINDING PERIPLASMIC PROTEIN"/>
    <property type="match status" value="1"/>
</dbReference>
<comment type="similarity">
    <text evidence="2">Belongs to the bacterial solute-binding protein 8 family.</text>
</comment>
<feature type="domain" description="Fe/B12 periplasmic-binding" evidence="6">
    <location>
        <begin position="64"/>
        <end position="335"/>
    </location>
</feature>
<dbReference type="CDD" id="cd01146">
    <property type="entry name" value="FhuD"/>
    <property type="match status" value="1"/>
</dbReference>
<comment type="caution">
    <text evidence="7">The sequence shown here is derived from an EMBL/GenBank/DDBJ whole genome shotgun (WGS) entry which is preliminary data.</text>
</comment>
<dbReference type="Pfam" id="PF01497">
    <property type="entry name" value="Peripla_BP_2"/>
    <property type="match status" value="1"/>
</dbReference>
<name>A0ABP7E667_9ACTN</name>
<reference evidence="8" key="1">
    <citation type="journal article" date="2019" name="Int. J. Syst. Evol. Microbiol.">
        <title>The Global Catalogue of Microorganisms (GCM) 10K type strain sequencing project: providing services to taxonomists for standard genome sequencing and annotation.</title>
        <authorList>
            <consortium name="The Broad Institute Genomics Platform"/>
            <consortium name="The Broad Institute Genome Sequencing Center for Infectious Disease"/>
            <person name="Wu L."/>
            <person name="Ma J."/>
        </authorList>
    </citation>
    <scope>NUCLEOTIDE SEQUENCE [LARGE SCALE GENOMIC DNA]</scope>
    <source>
        <strain evidence="8">JCM 30846</strain>
    </source>
</reference>
<sequence length="340" mass="35636">MRIGLGRILPAVAALCLTLAGCSGGARESPGPAGSPPASGGGAGFPVTIGSAVGSATVPARPKRVVTIGWGSQDVALALGVVPVGMQDMSDNTADGSGVLPWDKQKLRGATPELLKYTTGEVPYERIAALRPDVVLAVDSGLTAEQYKQLNRIAPTVGYPGKPWLTSWQDQLRLVGKALGRVPQAAALERSTDRLIAGAKAEHPEFAGRTVAFGSGTTAGSYNLYLASDSRVQLLRRLGFSVSPSLPATASSFAAQVSLEKLDTIDSDVLVSWYAGKPVRRKLESSALFRRMPAVRRHGYVPLTDPAMVYATSAVSVLSLPWMLDRYLPLLSAAARGEAS</sequence>
<evidence type="ECO:0000313" key="8">
    <source>
        <dbReference type="Proteomes" id="UP001499884"/>
    </source>
</evidence>
<dbReference type="SUPFAM" id="SSF53807">
    <property type="entry name" value="Helical backbone' metal receptor"/>
    <property type="match status" value="1"/>
</dbReference>
<dbReference type="RefSeq" id="WP_345641536.1">
    <property type="nucleotide sequence ID" value="NZ_BAABEP010000003.1"/>
</dbReference>
<keyword evidence="3" id="KW-0813">Transport</keyword>
<gene>
    <name evidence="7" type="ORF">GCM10023082_09570</name>
</gene>